<protein>
    <recommendedName>
        <fullName evidence="2">Oxidoreductase molybdopterin-binding domain-containing protein</fullName>
    </recommendedName>
</protein>
<reference evidence="3" key="1">
    <citation type="journal article" date="2014" name="Int. J. Syst. Evol. Microbiol.">
        <title>Complete genome sequence of Corynebacterium casei LMG S-19264T (=DSM 44701T), isolated from a smear-ripened cheese.</title>
        <authorList>
            <consortium name="US DOE Joint Genome Institute (JGI-PGF)"/>
            <person name="Walter F."/>
            <person name="Albersmeier A."/>
            <person name="Kalinowski J."/>
            <person name="Ruckert C."/>
        </authorList>
    </citation>
    <scope>NUCLEOTIDE SEQUENCE</scope>
    <source>
        <strain evidence="3">CGMCC 1.15448</strain>
    </source>
</reference>
<accession>A0A8J2XTE5</accession>
<reference evidence="3" key="2">
    <citation type="submission" date="2020-09" db="EMBL/GenBank/DDBJ databases">
        <authorList>
            <person name="Sun Q."/>
            <person name="Zhou Y."/>
        </authorList>
    </citation>
    <scope>NUCLEOTIDE SEQUENCE</scope>
    <source>
        <strain evidence="3">CGMCC 1.15448</strain>
    </source>
</reference>
<dbReference type="RefSeq" id="WP_188931526.1">
    <property type="nucleotide sequence ID" value="NZ_BMJC01000002.1"/>
</dbReference>
<evidence type="ECO:0000313" key="3">
    <source>
        <dbReference type="EMBL" id="GGA98627.1"/>
    </source>
</evidence>
<dbReference type="Gene3D" id="3.90.420.10">
    <property type="entry name" value="Oxidoreductase, molybdopterin-binding domain"/>
    <property type="match status" value="1"/>
</dbReference>
<dbReference type="Pfam" id="PF00174">
    <property type="entry name" value="Oxidored_molyb"/>
    <property type="match status" value="1"/>
</dbReference>
<evidence type="ECO:0000259" key="2">
    <source>
        <dbReference type="Pfam" id="PF00174"/>
    </source>
</evidence>
<gene>
    <name evidence="3" type="ORF">GCM10011511_22420</name>
</gene>
<feature type="domain" description="Oxidoreductase molybdopterin-binding" evidence="2">
    <location>
        <begin position="24"/>
        <end position="142"/>
    </location>
</feature>
<organism evidence="3 4">
    <name type="scientific">Puia dinghuensis</name>
    <dbReference type="NCBI Taxonomy" id="1792502"/>
    <lineage>
        <taxon>Bacteria</taxon>
        <taxon>Pseudomonadati</taxon>
        <taxon>Bacteroidota</taxon>
        <taxon>Chitinophagia</taxon>
        <taxon>Chitinophagales</taxon>
        <taxon>Chitinophagaceae</taxon>
        <taxon>Puia</taxon>
    </lineage>
</organism>
<feature type="signal peptide" evidence="1">
    <location>
        <begin position="1"/>
        <end position="19"/>
    </location>
</feature>
<evidence type="ECO:0000256" key="1">
    <source>
        <dbReference type="SAM" id="SignalP"/>
    </source>
</evidence>
<comment type="caution">
    <text evidence="3">The sequence shown here is derived from an EMBL/GenBank/DDBJ whole genome shotgun (WGS) entry which is preliminary data.</text>
</comment>
<keyword evidence="4" id="KW-1185">Reference proteome</keyword>
<dbReference type="SUPFAM" id="SSF56524">
    <property type="entry name" value="Oxidoreductase molybdopterin-binding domain"/>
    <property type="match status" value="1"/>
</dbReference>
<dbReference type="InterPro" id="IPR036374">
    <property type="entry name" value="OxRdtase_Mopterin-bd_sf"/>
</dbReference>
<evidence type="ECO:0000313" key="4">
    <source>
        <dbReference type="Proteomes" id="UP000607559"/>
    </source>
</evidence>
<dbReference type="AlphaFoldDB" id="A0A8J2XTE5"/>
<dbReference type="EMBL" id="BMJC01000002">
    <property type="protein sequence ID" value="GGA98627.1"/>
    <property type="molecule type" value="Genomic_DNA"/>
</dbReference>
<dbReference type="Proteomes" id="UP000607559">
    <property type="component" value="Unassembled WGS sequence"/>
</dbReference>
<feature type="chain" id="PRO_5035320475" description="Oxidoreductase molybdopterin-binding domain-containing protein" evidence="1">
    <location>
        <begin position="20"/>
        <end position="163"/>
    </location>
</feature>
<proteinExistence type="predicted"/>
<keyword evidence="1" id="KW-0732">Signal</keyword>
<dbReference type="InterPro" id="IPR000572">
    <property type="entry name" value="OxRdtase_Mopterin-bd_dom"/>
</dbReference>
<sequence length="163" mass="17089">MKLLITVAALILVSMAAVAQQPQSTVAVGGEVTTPLTLTAADLAAMPRTTATAKDKQGFPHTFAGVALSEIFKKAGVTTGKDLRGKNMTKYVLVSCADNYQVVFSLAELDSSITDRVVILADQEGGQPLPAATGPFRLVVPGEKKPARNCYKVTSIDIKLAGK</sequence>
<name>A0A8J2XTE5_9BACT</name>